<evidence type="ECO:0000256" key="1">
    <source>
        <dbReference type="ARBA" id="ARBA00022729"/>
    </source>
</evidence>
<keyword evidence="1 3" id="KW-0732">Signal</keyword>
<sequence>MYSLSFTVLLVPLLFSNSSLATASNAARAIARSKYTTPHSLGDTYSFDPRDGWEHVNLTDLSYKYAAREQVTTLAAEEDHGTKSKRSDLVISIKGVADQVWKGFKGFGKKQDATITWYTGQDLEHPSCWPNTPWAPTDKSFAAAVTMEGWNTRPECFRFLELCNTPKKCVFVRVIDTCAGCKKGSRHLDLTKAAFGALADFDQGILTAQYRPATDPAGWFEDLWGPKVGGKKVTKPKPEQPTPRKDQSKGKKGKKGSSKKEKL</sequence>
<gene>
    <name evidence="4" type="ORF">BDV98DRAFT_541772</name>
</gene>
<dbReference type="STRING" id="1884261.A0A5C3R4A4"/>
<dbReference type="PANTHER" id="PTHR31836:SF22">
    <property type="entry name" value="RLPA-LIKE PROTEIN DOUBLE-PSI BETA-BARREL DOMAIN-CONTAINING PROTEIN"/>
    <property type="match status" value="1"/>
</dbReference>
<keyword evidence="5" id="KW-1185">Reference proteome</keyword>
<protein>
    <recommendedName>
        <fullName evidence="6">RlpA-like double-psi beta-barrel-protein domain-containing protein-containing protein</fullName>
    </recommendedName>
</protein>
<evidence type="ECO:0000256" key="3">
    <source>
        <dbReference type="SAM" id="SignalP"/>
    </source>
</evidence>
<dbReference type="SUPFAM" id="SSF50685">
    <property type="entry name" value="Barwin-like endoglucanases"/>
    <property type="match status" value="1"/>
</dbReference>
<dbReference type="InterPro" id="IPR036908">
    <property type="entry name" value="RlpA-like_sf"/>
</dbReference>
<evidence type="ECO:0000313" key="4">
    <source>
        <dbReference type="EMBL" id="TFL05714.1"/>
    </source>
</evidence>
<dbReference type="EMBL" id="ML178816">
    <property type="protein sequence ID" value="TFL05714.1"/>
    <property type="molecule type" value="Genomic_DNA"/>
</dbReference>
<feature type="compositionally biased region" description="Basic and acidic residues" evidence="2">
    <location>
        <begin position="236"/>
        <end position="249"/>
    </location>
</feature>
<dbReference type="InterPro" id="IPR051477">
    <property type="entry name" value="Expansin_CellWall"/>
</dbReference>
<dbReference type="PANTHER" id="PTHR31836">
    <property type="match status" value="1"/>
</dbReference>
<dbReference type="Gene3D" id="2.40.40.10">
    <property type="entry name" value="RlpA-like domain"/>
    <property type="match status" value="1"/>
</dbReference>
<evidence type="ECO:0000313" key="5">
    <source>
        <dbReference type="Proteomes" id="UP000305067"/>
    </source>
</evidence>
<dbReference type="AlphaFoldDB" id="A0A5C3R4A4"/>
<dbReference type="CDD" id="cd22191">
    <property type="entry name" value="DPBB_RlpA_EXP_N-like"/>
    <property type="match status" value="1"/>
</dbReference>
<feature type="chain" id="PRO_5022918698" description="RlpA-like double-psi beta-barrel-protein domain-containing protein-containing protein" evidence="3">
    <location>
        <begin position="22"/>
        <end position="263"/>
    </location>
</feature>
<reference evidence="4 5" key="1">
    <citation type="journal article" date="2019" name="Nat. Ecol. Evol.">
        <title>Megaphylogeny resolves global patterns of mushroom evolution.</title>
        <authorList>
            <person name="Varga T."/>
            <person name="Krizsan K."/>
            <person name="Foldi C."/>
            <person name="Dima B."/>
            <person name="Sanchez-Garcia M."/>
            <person name="Sanchez-Ramirez S."/>
            <person name="Szollosi G.J."/>
            <person name="Szarkandi J.G."/>
            <person name="Papp V."/>
            <person name="Albert L."/>
            <person name="Andreopoulos W."/>
            <person name="Angelini C."/>
            <person name="Antonin V."/>
            <person name="Barry K.W."/>
            <person name="Bougher N.L."/>
            <person name="Buchanan P."/>
            <person name="Buyck B."/>
            <person name="Bense V."/>
            <person name="Catcheside P."/>
            <person name="Chovatia M."/>
            <person name="Cooper J."/>
            <person name="Damon W."/>
            <person name="Desjardin D."/>
            <person name="Finy P."/>
            <person name="Geml J."/>
            <person name="Haridas S."/>
            <person name="Hughes K."/>
            <person name="Justo A."/>
            <person name="Karasinski D."/>
            <person name="Kautmanova I."/>
            <person name="Kiss B."/>
            <person name="Kocsube S."/>
            <person name="Kotiranta H."/>
            <person name="LaButti K.M."/>
            <person name="Lechner B.E."/>
            <person name="Liimatainen K."/>
            <person name="Lipzen A."/>
            <person name="Lukacs Z."/>
            <person name="Mihaltcheva S."/>
            <person name="Morgado L.N."/>
            <person name="Niskanen T."/>
            <person name="Noordeloos M.E."/>
            <person name="Ohm R.A."/>
            <person name="Ortiz-Santana B."/>
            <person name="Ovrebo C."/>
            <person name="Racz N."/>
            <person name="Riley R."/>
            <person name="Savchenko A."/>
            <person name="Shiryaev A."/>
            <person name="Soop K."/>
            <person name="Spirin V."/>
            <person name="Szebenyi C."/>
            <person name="Tomsovsky M."/>
            <person name="Tulloss R.E."/>
            <person name="Uehling J."/>
            <person name="Grigoriev I.V."/>
            <person name="Vagvolgyi C."/>
            <person name="Papp T."/>
            <person name="Martin F.M."/>
            <person name="Miettinen O."/>
            <person name="Hibbett D.S."/>
            <person name="Nagy L.G."/>
        </authorList>
    </citation>
    <scope>NUCLEOTIDE SEQUENCE [LARGE SCALE GENOMIC DNA]</scope>
    <source>
        <strain evidence="4 5">CBS 309.79</strain>
    </source>
</reference>
<evidence type="ECO:0000256" key="2">
    <source>
        <dbReference type="SAM" id="MobiDB-lite"/>
    </source>
</evidence>
<name>A0A5C3R4A4_9AGAR</name>
<organism evidence="4 5">
    <name type="scientific">Pterulicium gracile</name>
    <dbReference type="NCBI Taxonomy" id="1884261"/>
    <lineage>
        <taxon>Eukaryota</taxon>
        <taxon>Fungi</taxon>
        <taxon>Dikarya</taxon>
        <taxon>Basidiomycota</taxon>
        <taxon>Agaricomycotina</taxon>
        <taxon>Agaricomycetes</taxon>
        <taxon>Agaricomycetidae</taxon>
        <taxon>Agaricales</taxon>
        <taxon>Pleurotineae</taxon>
        <taxon>Pterulaceae</taxon>
        <taxon>Pterulicium</taxon>
    </lineage>
</organism>
<dbReference type="Proteomes" id="UP000305067">
    <property type="component" value="Unassembled WGS sequence"/>
</dbReference>
<accession>A0A5C3R4A4</accession>
<feature type="signal peptide" evidence="3">
    <location>
        <begin position="1"/>
        <end position="21"/>
    </location>
</feature>
<dbReference type="OrthoDB" id="406505at2759"/>
<evidence type="ECO:0008006" key="6">
    <source>
        <dbReference type="Google" id="ProtNLM"/>
    </source>
</evidence>
<proteinExistence type="predicted"/>
<feature type="region of interest" description="Disordered" evidence="2">
    <location>
        <begin position="222"/>
        <end position="263"/>
    </location>
</feature>